<dbReference type="HOGENOM" id="CLU_1787578_0_0_1"/>
<evidence type="ECO:0000313" key="1">
    <source>
        <dbReference type="EMBL" id="KIK18421.1"/>
    </source>
</evidence>
<reference evidence="1 2" key="1">
    <citation type="submission" date="2014-04" db="EMBL/GenBank/DDBJ databases">
        <authorList>
            <consortium name="DOE Joint Genome Institute"/>
            <person name="Kuo A."/>
            <person name="Kohler A."/>
            <person name="Costa M.D."/>
            <person name="Nagy L.G."/>
            <person name="Floudas D."/>
            <person name="Copeland A."/>
            <person name="Barry K.W."/>
            <person name="Cichocki N."/>
            <person name="Veneault-Fourrey C."/>
            <person name="LaButti K."/>
            <person name="Lindquist E.A."/>
            <person name="Lipzen A."/>
            <person name="Lundell T."/>
            <person name="Morin E."/>
            <person name="Murat C."/>
            <person name="Sun H."/>
            <person name="Tunlid A."/>
            <person name="Henrissat B."/>
            <person name="Grigoriev I.V."/>
            <person name="Hibbett D.S."/>
            <person name="Martin F."/>
            <person name="Nordberg H.P."/>
            <person name="Cantor M.N."/>
            <person name="Hua S.X."/>
        </authorList>
    </citation>
    <scope>NUCLEOTIDE SEQUENCE [LARGE SCALE GENOMIC DNA]</scope>
    <source>
        <strain evidence="1 2">441</strain>
    </source>
</reference>
<keyword evidence="2" id="KW-1185">Reference proteome</keyword>
<dbReference type="AlphaFoldDB" id="A0A0C9YP42"/>
<evidence type="ECO:0000313" key="2">
    <source>
        <dbReference type="Proteomes" id="UP000054018"/>
    </source>
</evidence>
<sequence>MHEPVRHLYQCHEVKCGRKVVGDIDRSWHMACLAEFSDGSTSWIPSYNVALDLREEYWKVMMSGTLEIAEIINTDSSTGKIFWHEEQTPTILTDAALEALLHLEYSGADVPDFIPCTVTVPSDAFLVQLPIRKAGGSSRDMSEGC</sequence>
<dbReference type="Proteomes" id="UP000054018">
    <property type="component" value="Unassembled WGS sequence"/>
</dbReference>
<protein>
    <submittedName>
        <fullName evidence="1">Uncharacterized protein</fullName>
    </submittedName>
</protein>
<proteinExistence type="predicted"/>
<dbReference type="OrthoDB" id="2799150at2759"/>
<dbReference type="EMBL" id="KN833806">
    <property type="protein sequence ID" value="KIK18421.1"/>
    <property type="molecule type" value="Genomic_DNA"/>
</dbReference>
<reference evidence="2" key="2">
    <citation type="submission" date="2015-01" db="EMBL/GenBank/DDBJ databases">
        <title>Evolutionary Origins and Diversification of the Mycorrhizal Mutualists.</title>
        <authorList>
            <consortium name="DOE Joint Genome Institute"/>
            <consortium name="Mycorrhizal Genomics Consortium"/>
            <person name="Kohler A."/>
            <person name="Kuo A."/>
            <person name="Nagy L.G."/>
            <person name="Floudas D."/>
            <person name="Copeland A."/>
            <person name="Barry K.W."/>
            <person name="Cichocki N."/>
            <person name="Veneault-Fourrey C."/>
            <person name="LaButti K."/>
            <person name="Lindquist E.A."/>
            <person name="Lipzen A."/>
            <person name="Lundell T."/>
            <person name="Morin E."/>
            <person name="Murat C."/>
            <person name="Riley R."/>
            <person name="Ohm R."/>
            <person name="Sun H."/>
            <person name="Tunlid A."/>
            <person name="Henrissat B."/>
            <person name="Grigoriev I.V."/>
            <person name="Hibbett D.S."/>
            <person name="Martin F."/>
        </authorList>
    </citation>
    <scope>NUCLEOTIDE SEQUENCE [LARGE SCALE GENOMIC DNA]</scope>
    <source>
        <strain evidence="2">441</strain>
    </source>
</reference>
<accession>A0A0C9YP42</accession>
<organism evidence="1 2">
    <name type="scientific">Pisolithus microcarpus 441</name>
    <dbReference type="NCBI Taxonomy" id="765257"/>
    <lineage>
        <taxon>Eukaryota</taxon>
        <taxon>Fungi</taxon>
        <taxon>Dikarya</taxon>
        <taxon>Basidiomycota</taxon>
        <taxon>Agaricomycotina</taxon>
        <taxon>Agaricomycetes</taxon>
        <taxon>Agaricomycetidae</taxon>
        <taxon>Boletales</taxon>
        <taxon>Sclerodermatineae</taxon>
        <taxon>Pisolithaceae</taxon>
        <taxon>Pisolithus</taxon>
    </lineage>
</organism>
<name>A0A0C9YP42_9AGAM</name>
<gene>
    <name evidence="1" type="ORF">PISMIDRAFT_14406</name>
</gene>